<dbReference type="Pfam" id="PF06475">
    <property type="entry name" value="Glycolipid_bind"/>
    <property type="match status" value="1"/>
</dbReference>
<dbReference type="InterPro" id="IPR009467">
    <property type="entry name" value="Glycolipid-bd_prot_put"/>
</dbReference>
<protein>
    <recommendedName>
        <fullName evidence="3">Glycolipid-binding domain-containing protein</fullName>
    </recommendedName>
</protein>
<dbReference type="AlphaFoldDB" id="A0A3A4NCE6"/>
<dbReference type="Proteomes" id="UP000265882">
    <property type="component" value="Unassembled WGS sequence"/>
</dbReference>
<organism evidence="1 2">
    <name type="scientific">Abyssobacteria bacterium (strain SURF_5)</name>
    <dbReference type="NCBI Taxonomy" id="2093360"/>
    <lineage>
        <taxon>Bacteria</taxon>
        <taxon>Pseudomonadati</taxon>
        <taxon>Candidatus Hydrogenedentota</taxon>
        <taxon>Candidatus Abyssobacteria</taxon>
    </lineage>
</organism>
<dbReference type="EMBL" id="QZKU01000128">
    <property type="protein sequence ID" value="RJP16036.1"/>
    <property type="molecule type" value="Genomic_DNA"/>
</dbReference>
<proteinExistence type="predicted"/>
<comment type="caution">
    <text evidence="1">The sequence shown here is derived from an EMBL/GenBank/DDBJ whole genome shotgun (WGS) entry which is preliminary data.</text>
</comment>
<sequence>MVAENNGERIVKAGWQNWEGDATESLTLRETKEGIFVESIITKSGPESFTVRYTIACDASWRTRNFEIILIEQNEKLRLESDGFGRWSHDPDVGAEINGAVDIDISATPFTNTLPIRRLRLKENETKEISVVYVTVPELNVSAERQRYTCLIPNRRFRFEQMDTGFVREIETDQEGLVLIYPGLFKRIQETE</sequence>
<dbReference type="SUPFAM" id="SSF159275">
    <property type="entry name" value="PA1994-like"/>
    <property type="match status" value="1"/>
</dbReference>
<reference evidence="1 2" key="1">
    <citation type="journal article" date="2017" name="ISME J.">
        <title>Energy and carbon metabolisms in a deep terrestrial subsurface fluid microbial community.</title>
        <authorList>
            <person name="Momper L."/>
            <person name="Jungbluth S.P."/>
            <person name="Lee M.D."/>
            <person name="Amend J.P."/>
        </authorList>
    </citation>
    <scope>NUCLEOTIDE SEQUENCE [LARGE SCALE GENOMIC DNA]</scope>
    <source>
        <strain evidence="1">SURF_5</strain>
    </source>
</reference>
<evidence type="ECO:0000313" key="2">
    <source>
        <dbReference type="Proteomes" id="UP000265882"/>
    </source>
</evidence>
<gene>
    <name evidence="1" type="ORF">C4520_18635</name>
</gene>
<name>A0A3A4NCE6_ABYX5</name>
<evidence type="ECO:0008006" key="3">
    <source>
        <dbReference type="Google" id="ProtNLM"/>
    </source>
</evidence>
<accession>A0A3A4NCE6</accession>
<evidence type="ECO:0000313" key="1">
    <source>
        <dbReference type="EMBL" id="RJP16036.1"/>
    </source>
</evidence>